<comment type="caution">
    <text evidence="2">The sequence shown here is derived from an EMBL/GenBank/DDBJ whole genome shotgun (WGS) entry which is preliminary data.</text>
</comment>
<keyword evidence="1" id="KW-0812">Transmembrane</keyword>
<evidence type="ECO:0000256" key="1">
    <source>
        <dbReference type="SAM" id="Phobius"/>
    </source>
</evidence>
<accession>A0A0H2M5K6</accession>
<dbReference type="AlphaFoldDB" id="A0A0H2M5K6"/>
<dbReference type="Proteomes" id="UP000035170">
    <property type="component" value="Unassembled WGS sequence"/>
</dbReference>
<name>A0A0H2M5K6_VARPD</name>
<keyword evidence="3" id="KW-1185">Reference proteome</keyword>
<keyword evidence="1" id="KW-0472">Membrane</keyword>
<sequence>MSAPDERDRDRTQELLLLGQIHGLVQALKDGQNVTNGRIDELSKRVDTRLDSIDSRLRKVEQKAAVAGAVSGGAMAVGTALIIEGVKHFLRNGTGTP</sequence>
<feature type="transmembrane region" description="Helical" evidence="1">
    <location>
        <begin position="64"/>
        <end position="83"/>
    </location>
</feature>
<keyword evidence="1" id="KW-1133">Transmembrane helix</keyword>
<reference evidence="2 3" key="1">
    <citation type="submission" date="2015-03" db="EMBL/GenBank/DDBJ databases">
        <title>Genome sequence of Variovorax paradoxus TBEA6.</title>
        <authorList>
            <person name="Poehlein A."/>
            <person name="Schuldes J."/>
            <person name="Wuebbeler J.H."/>
            <person name="Hiessl S."/>
            <person name="Steinbuechel A."/>
            <person name="Daniel R."/>
        </authorList>
    </citation>
    <scope>NUCLEOTIDE SEQUENCE [LARGE SCALE GENOMIC DNA]</scope>
    <source>
        <strain evidence="2 3">TBEA6</strain>
    </source>
</reference>
<dbReference type="RefSeq" id="WP_047783655.1">
    <property type="nucleotide sequence ID" value="NZ_JZWI01000006.1"/>
</dbReference>
<protein>
    <submittedName>
        <fullName evidence="2">Uncharacterized protein</fullName>
    </submittedName>
</protein>
<evidence type="ECO:0000313" key="2">
    <source>
        <dbReference type="EMBL" id="KLN57633.1"/>
    </source>
</evidence>
<evidence type="ECO:0000313" key="3">
    <source>
        <dbReference type="Proteomes" id="UP000035170"/>
    </source>
</evidence>
<dbReference type="PATRIC" id="fig|34073.19.peg.1166"/>
<gene>
    <name evidence="2" type="ORF">VPARA_11460</name>
</gene>
<organism evidence="2 3">
    <name type="scientific">Variovorax paradoxus</name>
    <dbReference type="NCBI Taxonomy" id="34073"/>
    <lineage>
        <taxon>Bacteria</taxon>
        <taxon>Pseudomonadati</taxon>
        <taxon>Pseudomonadota</taxon>
        <taxon>Betaproteobacteria</taxon>
        <taxon>Burkholderiales</taxon>
        <taxon>Comamonadaceae</taxon>
        <taxon>Variovorax</taxon>
    </lineage>
</organism>
<proteinExistence type="predicted"/>
<dbReference type="EMBL" id="JZWI01000006">
    <property type="protein sequence ID" value="KLN57633.1"/>
    <property type="molecule type" value="Genomic_DNA"/>
</dbReference>